<name>Q47YF0_COLP3</name>
<keyword evidence="1" id="KW-1133">Transmembrane helix</keyword>
<feature type="transmembrane region" description="Helical" evidence="1">
    <location>
        <begin position="101"/>
        <end position="123"/>
    </location>
</feature>
<keyword evidence="1" id="KW-0472">Membrane</keyword>
<dbReference type="InterPro" id="IPR000620">
    <property type="entry name" value="EamA_dom"/>
</dbReference>
<dbReference type="KEGG" id="cps:CPS_3496"/>
<feature type="domain" description="EamA" evidence="2">
    <location>
        <begin position="16"/>
        <end position="146"/>
    </location>
</feature>
<feature type="transmembrane region" description="Helical" evidence="1">
    <location>
        <begin position="46"/>
        <end position="64"/>
    </location>
</feature>
<evidence type="ECO:0000256" key="1">
    <source>
        <dbReference type="SAM" id="Phobius"/>
    </source>
</evidence>
<feature type="transmembrane region" description="Helical" evidence="1">
    <location>
        <begin position="250"/>
        <end position="270"/>
    </location>
</feature>
<dbReference type="HOGENOM" id="CLU_074515_0_0_6"/>
<feature type="transmembrane region" description="Helical" evidence="1">
    <location>
        <begin position="158"/>
        <end position="176"/>
    </location>
</feature>
<keyword evidence="1" id="KW-0812">Transmembrane</keyword>
<feature type="transmembrane region" description="Helical" evidence="1">
    <location>
        <begin position="223"/>
        <end position="243"/>
    </location>
</feature>
<gene>
    <name evidence="3" type="ordered locus">CPS_3496</name>
</gene>
<sequence>MSILKVIKQKWVALGALLGSGALVGLSTNLAKVAYGQDLAPFPFLTWSLAGATLILGSISFLTKQTPPTNTGAIKYYFIAGFFSVAGSNLILFSAVSHVGVSFVVLVISLTPIFTYIAALALGMEIFSRWRVASVIFSLAGTALLVTAKLSLPETNHLWILITLIGPVLLASGNIYRTSHWPKGAKPESLAPGMLLAATATLVLAAISIQGVSLFALFNTENIGLIVLQSIIFSGQFLLLFVLQKAGGPVFLSLTGAVSAAFGIPFAMALLDEPMLPALAPSALLIVTGIIFMMKEQAISNA</sequence>
<evidence type="ECO:0000259" key="2">
    <source>
        <dbReference type="Pfam" id="PF00892"/>
    </source>
</evidence>
<dbReference type="STRING" id="167879.CPS_3496"/>
<feature type="transmembrane region" description="Helical" evidence="1">
    <location>
        <begin position="130"/>
        <end position="152"/>
    </location>
</feature>
<evidence type="ECO:0000313" key="4">
    <source>
        <dbReference type="Proteomes" id="UP000000547"/>
    </source>
</evidence>
<proteinExistence type="predicted"/>
<dbReference type="EMBL" id="CP000083">
    <property type="protein sequence ID" value="AAZ24111.1"/>
    <property type="molecule type" value="Genomic_DNA"/>
</dbReference>
<feature type="transmembrane region" description="Helical" evidence="1">
    <location>
        <begin position="76"/>
        <end position="95"/>
    </location>
</feature>
<reference evidence="3" key="1">
    <citation type="journal article" date="2005" name="Proc. Natl. Acad. Sci. U.S.A.">
        <title>The psychrophilic lifestyle as revealed by the genome sequence of Colwellia psychrerythraea 34H through genomic and proteomic analyses.</title>
        <authorList>
            <person name="Methe B.A."/>
            <person name="Nelson K.E."/>
            <person name="Deming J.W."/>
            <person name="Momen B."/>
            <person name="Melamud E."/>
            <person name="Zhang X."/>
            <person name="Moult J."/>
            <person name="Madupu R."/>
            <person name="Nelson W.C."/>
            <person name="Dodson R.J."/>
            <person name="Brinkac L.M."/>
            <person name="Daugherty S.C."/>
            <person name="Durkin A.S."/>
            <person name="DeBoy R.T."/>
            <person name="Kolonay J.F."/>
            <person name="Sullivan S.A."/>
            <person name="Zhou L."/>
            <person name="Davidsen T.M."/>
            <person name="Wu M."/>
            <person name="Huston A.L."/>
            <person name="Lewis M."/>
            <person name="Weaver B."/>
            <person name="Weidman J.F."/>
            <person name="Khouri H."/>
            <person name="Utterback T.R."/>
            <person name="Feldblyum T.V."/>
            <person name="Fraser C.M."/>
        </authorList>
    </citation>
    <scope>NUCLEOTIDE SEQUENCE [LARGE SCALE GENOMIC DNA]</scope>
    <source>
        <strain evidence="3">34H</strain>
    </source>
</reference>
<dbReference type="SUPFAM" id="SSF103481">
    <property type="entry name" value="Multidrug resistance efflux transporter EmrE"/>
    <property type="match status" value="1"/>
</dbReference>
<dbReference type="GO" id="GO:0016020">
    <property type="term" value="C:membrane"/>
    <property type="evidence" value="ECO:0007669"/>
    <property type="project" value="InterPro"/>
</dbReference>
<protein>
    <submittedName>
        <fullName evidence="3">Membrane protein</fullName>
    </submittedName>
</protein>
<accession>Q47YF0</accession>
<feature type="transmembrane region" description="Helical" evidence="1">
    <location>
        <begin position="276"/>
        <end position="294"/>
    </location>
</feature>
<dbReference type="Proteomes" id="UP000000547">
    <property type="component" value="Chromosome"/>
</dbReference>
<dbReference type="Pfam" id="PF00892">
    <property type="entry name" value="EamA"/>
    <property type="match status" value="1"/>
</dbReference>
<evidence type="ECO:0000313" key="3">
    <source>
        <dbReference type="EMBL" id="AAZ24111.1"/>
    </source>
</evidence>
<dbReference type="RefSeq" id="WP_011044256.1">
    <property type="nucleotide sequence ID" value="NC_003910.7"/>
</dbReference>
<dbReference type="AlphaFoldDB" id="Q47YF0"/>
<dbReference type="InterPro" id="IPR037185">
    <property type="entry name" value="EmrE-like"/>
</dbReference>
<feature type="transmembrane region" description="Helical" evidence="1">
    <location>
        <begin position="196"/>
        <end position="217"/>
    </location>
</feature>
<organism evidence="3 4">
    <name type="scientific">Colwellia psychrerythraea (strain 34H / ATCC BAA-681)</name>
    <name type="common">Vibrio psychroerythus</name>
    <dbReference type="NCBI Taxonomy" id="167879"/>
    <lineage>
        <taxon>Bacteria</taxon>
        <taxon>Pseudomonadati</taxon>
        <taxon>Pseudomonadota</taxon>
        <taxon>Gammaproteobacteria</taxon>
        <taxon>Alteromonadales</taxon>
        <taxon>Colwelliaceae</taxon>
        <taxon>Colwellia</taxon>
    </lineage>
</organism>